<dbReference type="STRING" id="1255658.FM114_05460"/>
<dbReference type="PANTHER" id="PTHR33867">
    <property type="entry name" value="RIBOSOME MATURATION FACTOR RIMP"/>
    <property type="match status" value="1"/>
</dbReference>
<accession>A0A1R4J4M8</accession>
<evidence type="ECO:0000313" key="8">
    <source>
        <dbReference type="Proteomes" id="UP000188342"/>
    </source>
</evidence>
<organism evidence="7 8">
    <name type="scientific">Luteococcus japonicus LSP_Lj1</name>
    <dbReference type="NCBI Taxonomy" id="1255658"/>
    <lineage>
        <taxon>Bacteria</taxon>
        <taxon>Bacillati</taxon>
        <taxon>Actinomycetota</taxon>
        <taxon>Actinomycetes</taxon>
        <taxon>Propionibacteriales</taxon>
        <taxon>Propionibacteriaceae</taxon>
        <taxon>Luteococcus</taxon>
    </lineage>
</organism>
<proteinExistence type="inferred from homology"/>
<keyword evidence="1 3" id="KW-0963">Cytoplasm</keyword>
<dbReference type="RefSeq" id="WP_094764174.1">
    <property type="nucleotide sequence ID" value="NZ_FUKQ01000019.1"/>
</dbReference>
<feature type="compositionally biased region" description="Acidic residues" evidence="4">
    <location>
        <begin position="168"/>
        <end position="192"/>
    </location>
</feature>
<protein>
    <recommendedName>
        <fullName evidence="3">Ribosome maturation factor RimP</fullName>
    </recommendedName>
</protein>
<dbReference type="HAMAP" id="MF_01077">
    <property type="entry name" value="RimP"/>
    <property type="match status" value="1"/>
</dbReference>
<dbReference type="AlphaFoldDB" id="A0A1R4J4M8"/>
<dbReference type="PANTHER" id="PTHR33867:SF1">
    <property type="entry name" value="RIBOSOME MATURATION FACTOR RIMP"/>
    <property type="match status" value="1"/>
</dbReference>
<keyword evidence="8" id="KW-1185">Reference proteome</keyword>
<dbReference type="GO" id="GO:0005829">
    <property type="term" value="C:cytosol"/>
    <property type="evidence" value="ECO:0007669"/>
    <property type="project" value="TreeGrafter"/>
</dbReference>
<dbReference type="Pfam" id="PF02576">
    <property type="entry name" value="RimP_N"/>
    <property type="match status" value="1"/>
</dbReference>
<evidence type="ECO:0000256" key="2">
    <source>
        <dbReference type="ARBA" id="ARBA00022517"/>
    </source>
</evidence>
<dbReference type="InterPro" id="IPR035956">
    <property type="entry name" value="RimP_N_sf"/>
</dbReference>
<dbReference type="InterPro" id="IPR028989">
    <property type="entry name" value="RimP_N"/>
</dbReference>
<evidence type="ECO:0000259" key="5">
    <source>
        <dbReference type="Pfam" id="PF02576"/>
    </source>
</evidence>
<evidence type="ECO:0000256" key="1">
    <source>
        <dbReference type="ARBA" id="ARBA00022490"/>
    </source>
</evidence>
<dbReference type="InterPro" id="IPR028998">
    <property type="entry name" value="RimP_C"/>
</dbReference>
<dbReference type="SUPFAM" id="SSF75420">
    <property type="entry name" value="YhbC-like, N-terminal domain"/>
    <property type="match status" value="1"/>
</dbReference>
<feature type="domain" description="Ribosome maturation factor RimP C-terminal" evidence="6">
    <location>
        <begin position="89"/>
        <end position="160"/>
    </location>
</feature>
<dbReference type="EMBL" id="FUKQ01000019">
    <property type="protein sequence ID" value="SJN27026.1"/>
    <property type="molecule type" value="Genomic_DNA"/>
</dbReference>
<sequence>MNERVVTPLIMPVLEAYGLELDQLDIIPAGKRKVLRIAVDGDGPKGRGPLLDDIARATRDISDALDESPEIGDAPFTLEVSSRGVGKPLTEPKHYRRNVGRLVLAILVDGSQLRGRLTEATDDSITITVEAEPGKKLPKGTDPVHVLAHDEISKATIQVEMNRKHDPELDEIGDDSDEQAEDDDESALEEEN</sequence>
<dbReference type="InterPro" id="IPR003728">
    <property type="entry name" value="Ribosome_maturation_RimP"/>
</dbReference>
<dbReference type="Pfam" id="PF17384">
    <property type="entry name" value="DUF150_C"/>
    <property type="match status" value="1"/>
</dbReference>
<evidence type="ECO:0000256" key="4">
    <source>
        <dbReference type="SAM" id="MobiDB-lite"/>
    </source>
</evidence>
<evidence type="ECO:0000259" key="6">
    <source>
        <dbReference type="Pfam" id="PF17384"/>
    </source>
</evidence>
<comment type="similarity">
    <text evidence="3">Belongs to the RimP family.</text>
</comment>
<feature type="domain" description="Ribosome maturation factor RimP N-terminal" evidence="5">
    <location>
        <begin position="9"/>
        <end position="85"/>
    </location>
</feature>
<comment type="subcellular location">
    <subcellularLocation>
        <location evidence="3">Cytoplasm</location>
    </subcellularLocation>
</comment>
<dbReference type="GO" id="GO:0006412">
    <property type="term" value="P:translation"/>
    <property type="evidence" value="ECO:0007669"/>
    <property type="project" value="TreeGrafter"/>
</dbReference>
<dbReference type="Gene3D" id="3.30.300.70">
    <property type="entry name" value="RimP-like superfamily, N-terminal"/>
    <property type="match status" value="1"/>
</dbReference>
<dbReference type="Proteomes" id="UP000188342">
    <property type="component" value="Unassembled WGS sequence"/>
</dbReference>
<dbReference type="GO" id="GO:0000028">
    <property type="term" value="P:ribosomal small subunit assembly"/>
    <property type="evidence" value="ECO:0007669"/>
    <property type="project" value="TreeGrafter"/>
</dbReference>
<reference evidence="7 8" key="1">
    <citation type="submission" date="2017-02" db="EMBL/GenBank/DDBJ databases">
        <authorList>
            <person name="Peterson S.W."/>
        </authorList>
    </citation>
    <scope>NUCLEOTIDE SEQUENCE [LARGE SCALE GENOMIC DNA]</scope>
    <source>
        <strain evidence="7 8">LSP_Lj1</strain>
    </source>
</reference>
<feature type="region of interest" description="Disordered" evidence="4">
    <location>
        <begin position="160"/>
        <end position="192"/>
    </location>
</feature>
<dbReference type="NCBIfam" id="NF000930">
    <property type="entry name" value="PRK00092.2-2"/>
    <property type="match status" value="1"/>
</dbReference>
<gene>
    <name evidence="3" type="primary">rimP</name>
    <name evidence="7" type="ORF">FM114_05460</name>
</gene>
<comment type="function">
    <text evidence="3">Required for maturation of 30S ribosomal subunits.</text>
</comment>
<evidence type="ECO:0000313" key="7">
    <source>
        <dbReference type="EMBL" id="SJN27026.1"/>
    </source>
</evidence>
<dbReference type="OrthoDB" id="9805006at2"/>
<dbReference type="CDD" id="cd01734">
    <property type="entry name" value="YlxS_C"/>
    <property type="match status" value="1"/>
</dbReference>
<name>A0A1R4J4M8_9ACTN</name>
<evidence type="ECO:0000256" key="3">
    <source>
        <dbReference type="HAMAP-Rule" id="MF_01077"/>
    </source>
</evidence>
<keyword evidence="2 3" id="KW-0690">Ribosome biogenesis</keyword>